<reference evidence="5 6" key="1">
    <citation type="submission" date="2017-10" db="EMBL/GenBank/DDBJ databases">
        <title>Bacillus sp. nov., a halophilic bacterium isolated from a Keqin Lake.</title>
        <authorList>
            <person name="Wang H."/>
        </authorList>
    </citation>
    <scope>NUCLEOTIDE SEQUENCE [LARGE SCALE GENOMIC DNA]</scope>
    <source>
        <strain evidence="5 6">KCTC 13187</strain>
    </source>
</reference>
<evidence type="ECO:0000313" key="6">
    <source>
        <dbReference type="Proteomes" id="UP000281498"/>
    </source>
</evidence>
<dbReference type="InterPro" id="IPR024688">
    <property type="entry name" value="Mac_dom"/>
</dbReference>
<dbReference type="Proteomes" id="UP000281498">
    <property type="component" value="Unassembled WGS sequence"/>
</dbReference>
<dbReference type="InterPro" id="IPR051159">
    <property type="entry name" value="Hexapeptide_acetyltransf"/>
</dbReference>
<organism evidence="5 6">
    <name type="scientific">Salipaludibacillus neizhouensis</name>
    <dbReference type="NCBI Taxonomy" id="885475"/>
    <lineage>
        <taxon>Bacteria</taxon>
        <taxon>Bacillati</taxon>
        <taxon>Bacillota</taxon>
        <taxon>Bacilli</taxon>
        <taxon>Bacillales</taxon>
        <taxon>Bacillaceae</taxon>
    </lineage>
</organism>
<dbReference type="SUPFAM" id="SSF51161">
    <property type="entry name" value="Trimeric LpxA-like enzymes"/>
    <property type="match status" value="1"/>
</dbReference>
<dbReference type="GO" id="GO:0008374">
    <property type="term" value="F:O-acyltransferase activity"/>
    <property type="evidence" value="ECO:0007669"/>
    <property type="project" value="TreeGrafter"/>
</dbReference>
<dbReference type="InterPro" id="IPR018357">
    <property type="entry name" value="Hexapep_transf_CS"/>
</dbReference>
<name>A0A3A9KFA6_9BACI</name>
<comment type="similarity">
    <text evidence="1">Belongs to the transferase hexapeptide repeat family.</text>
</comment>
<keyword evidence="3" id="KW-0677">Repeat</keyword>
<dbReference type="FunFam" id="2.160.10.10:FF:000008">
    <property type="entry name" value="Maltose O-acetyltransferase"/>
    <property type="match status" value="1"/>
</dbReference>
<dbReference type="InterPro" id="IPR001451">
    <property type="entry name" value="Hexapep"/>
</dbReference>
<accession>A0A3A9KFA6</accession>
<dbReference type="OrthoDB" id="9812571at2"/>
<dbReference type="AlphaFoldDB" id="A0A3A9KFA6"/>
<dbReference type="GO" id="GO:0016407">
    <property type="term" value="F:acetyltransferase activity"/>
    <property type="evidence" value="ECO:0007669"/>
    <property type="project" value="InterPro"/>
</dbReference>
<gene>
    <name evidence="5" type="ORF">CR203_04750</name>
</gene>
<dbReference type="RefSeq" id="WP_110936021.1">
    <property type="nucleotide sequence ID" value="NZ_KZ614146.1"/>
</dbReference>
<evidence type="ECO:0000313" key="5">
    <source>
        <dbReference type="EMBL" id="RKL69340.1"/>
    </source>
</evidence>
<keyword evidence="2 5" id="KW-0808">Transferase</keyword>
<dbReference type="PROSITE" id="PS00101">
    <property type="entry name" value="HEXAPEP_TRANSFERASES"/>
    <property type="match status" value="1"/>
</dbReference>
<dbReference type="Pfam" id="PF00132">
    <property type="entry name" value="Hexapep"/>
    <property type="match status" value="1"/>
</dbReference>
<dbReference type="Gene3D" id="2.160.10.10">
    <property type="entry name" value="Hexapeptide repeat proteins"/>
    <property type="match status" value="1"/>
</dbReference>
<dbReference type="SMART" id="SM01266">
    <property type="entry name" value="Mac"/>
    <property type="match status" value="1"/>
</dbReference>
<proteinExistence type="inferred from homology"/>
<dbReference type="EMBL" id="PDOE01000001">
    <property type="protein sequence ID" value="RKL69340.1"/>
    <property type="molecule type" value="Genomic_DNA"/>
</dbReference>
<evidence type="ECO:0000259" key="4">
    <source>
        <dbReference type="SMART" id="SM01266"/>
    </source>
</evidence>
<dbReference type="PANTHER" id="PTHR23416:SF23">
    <property type="entry name" value="ACETYLTRANSFERASE C18B11.09C-RELATED"/>
    <property type="match status" value="1"/>
</dbReference>
<dbReference type="CDD" id="cd03357">
    <property type="entry name" value="LbH_MAT_GAT"/>
    <property type="match status" value="1"/>
</dbReference>
<evidence type="ECO:0000256" key="2">
    <source>
        <dbReference type="ARBA" id="ARBA00022679"/>
    </source>
</evidence>
<evidence type="ECO:0000256" key="1">
    <source>
        <dbReference type="ARBA" id="ARBA00007274"/>
    </source>
</evidence>
<dbReference type="GO" id="GO:0005829">
    <property type="term" value="C:cytosol"/>
    <property type="evidence" value="ECO:0007669"/>
    <property type="project" value="TreeGrafter"/>
</dbReference>
<evidence type="ECO:0000256" key="3">
    <source>
        <dbReference type="ARBA" id="ARBA00022737"/>
    </source>
</evidence>
<comment type="caution">
    <text evidence="5">The sequence shown here is derived from an EMBL/GenBank/DDBJ whole genome shotgun (WGS) entry which is preliminary data.</text>
</comment>
<feature type="domain" description="Maltose/galactoside acetyltransferase" evidence="4">
    <location>
        <begin position="4"/>
        <end position="58"/>
    </location>
</feature>
<dbReference type="Pfam" id="PF12464">
    <property type="entry name" value="Mac"/>
    <property type="match status" value="1"/>
</dbReference>
<dbReference type="PANTHER" id="PTHR23416">
    <property type="entry name" value="SIALIC ACID SYNTHASE-RELATED"/>
    <property type="match status" value="1"/>
</dbReference>
<dbReference type="InterPro" id="IPR011004">
    <property type="entry name" value="Trimer_LpxA-like_sf"/>
</dbReference>
<sequence length="187" mass="20743">MTEKVKMIEGEMYFSNDPELLELRERARDWMKNFSELPIRAYKQKELMIKEFFGHAGNTPFIEAPLRCDYGFNIYVGDDFFANFNCTLLDVCRIDIGDRCMLAPNVQLYTATHPIDPVQRASGKEYGKPIKIGNDVWIGGGAIINPGIVIGNNVVVASGSVVTKNVPDNVVVGGNPAAVIRSIELSE</sequence>
<keyword evidence="6" id="KW-1185">Reference proteome</keyword>
<protein>
    <submittedName>
        <fullName evidence="5">Acetyltransferase</fullName>
    </submittedName>
</protein>